<dbReference type="Proteomes" id="UP000027222">
    <property type="component" value="Unassembled WGS sequence"/>
</dbReference>
<evidence type="ECO:0000313" key="2">
    <source>
        <dbReference type="EMBL" id="KDR79137.1"/>
    </source>
</evidence>
<accession>A0A067T9U4</accession>
<reference evidence="3" key="1">
    <citation type="journal article" date="2014" name="Proc. Natl. Acad. Sci. U.S.A.">
        <title>Extensive sampling of basidiomycete genomes demonstrates inadequacy of the white-rot/brown-rot paradigm for wood decay fungi.</title>
        <authorList>
            <person name="Riley R."/>
            <person name="Salamov A.A."/>
            <person name="Brown D.W."/>
            <person name="Nagy L.G."/>
            <person name="Floudas D."/>
            <person name="Held B.W."/>
            <person name="Levasseur A."/>
            <person name="Lombard V."/>
            <person name="Morin E."/>
            <person name="Otillar R."/>
            <person name="Lindquist E.A."/>
            <person name="Sun H."/>
            <person name="LaButti K.M."/>
            <person name="Schmutz J."/>
            <person name="Jabbour D."/>
            <person name="Luo H."/>
            <person name="Baker S.E."/>
            <person name="Pisabarro A.G."/>
            <person name="Walton J.D."/>
            <person name="Blanchette R.A."/>
            <person name="Henrissat B."/>
            <person name="Martin F."/>
            <person name="Cullen D."/>
            <person name="Hibbett D.S."/>
            <person name="Grigoriev I.V."/>
        </authorList>
    </citation>
    <scope>NUCLEOTIDE SEQUENCE [LARGE SCALE GENOMIC DNA]</scope>
    <source>
        <strain evidence="3">CBS 339.88</strain>
    </source>
</reference>
<dbReference type="SUPFAM" id="SSF52047">
    <property type="entry name" value="RNI-like"/>
    <property type="match status" value="1"/>
</dbReference>
<feature type="region of interest" description="Disordered" evidence="1">
    <location>
        <begin position="469"/>
        <end position="521"/>
    </location>
</feature>
<proteinExistence type="predicted"/>
<name>A0A067T9U4_GALM3</name>
<protein>
    <recommendedName>
        <fullName evidence="4">F-box domain-containing protein</fullName>
    </recommendedName>
</protein>
<keyword evidence="3" id="KW-1185">Reference proteome</keyword>
<dbReference type="OrthoDB" id="3258555at2759"/>
<evidence type="ECO:0008006" key="4">
    <source>
        <dbReference type="Google" id="ProtNLM"/>
    </source>
</evidence>
<dbReference type="AlphaFoldDB" id="A0A067T9U4"/>
<organism evidence="2 3">
    <name type="scientific">Galerina marginata (strain CBS 339.88)</name>
    <dbReference type="NCBI Taxonomy" id="685588"/>
    <lineage>
        <taxon>Eukaryota</taxon>
        <taxon>Fungi</taxon>
        <taxon>Dikarya</taxon>
        <taxon>Basidiomycota</taxon>
        <taxon>Agaricomycotina</taxon>
        <taxon>Agaricomycetes</taxon>
        <taxon>Agaricomycetidae</taxon>
        <taxon>Agaricales</taxon>
        <taxon>Agaricineae</taxon>
        <taxon>Strophariaceae</taxon>
        <taxon>Galerina</taxon>
    </lineage>
</organism>
<evidence type="ECO:0000313" key="3">
    <source>
        <dbReference type="Proteomes" id="UP000027222"/>
    </source>
</evidence>
<gene>
    <name evidence="2" type="ORF">GALMADRAFT_265644</name>
</gene>
<dbReference type="InterPro" id="IPR032675">
    <property type="entry name" value="LRR_dom_sf"/>
</dbReference>
<sequence length="521" mass="58730">MAASTAQSDDEPTHLNAELRVGVKSGAIRESESLLLPTPDAPSQFEPSSIHKIFSQPPPEVLHLIFERTIPPYFMLDSSASFCLDPLFLQVLRQKRSLINVCWAWYHAALPFLYESVSIRYVYQLTGILRTLVHATRGSNVKDMIKIVDIYCHVPERYGHHFQRQVEALFRICPRAVSCNFGSRLPPTTSTWPAMTNITHLSLPDSIEISSLESILSQIFPRIISLSFRISESHPVSTLMAGIYANPKHFPALKSLSISFNGGAAQTLDVVLQSWTISRLENLVFKVCAPRIHPFPVHILTKICTLHGMHVRYLHLIMPRNIDIQPLLDACPALEHLVLSEIIKSLAHARVRWLDVWAKELDRLAARKEMEDHSSGLRALERVRVLSDYLRDNTKLVDVPLLIPPWMVVDAKNAFECSFLHLGVKHEVGELRFVQPEWSLDEDESVEEGEDGEYVPGLSDSCLDIDSDFGINDGSERDSSTECDEDGDRVSDTDWDSPGLLGEQNDVDALEMDFSWMDSSP</sequence>
<evidence type="ECO:0000256" key="1">
    <source>
        <dbReference type="SAM" id="MobiDB-lite"/>
    </source>
</evidence>
<dbReference type="HOGENOM" id="CLU_030668_0_0_1"/>
<dbReference type="EMBL" id="KL142373">
    <property type="protein sequence ID" value="KDR79137.1"/>
    <property type="molecule type" value="Genomic_DNA"/>
</dbReference>
<dbReference type="Gene3D" id="3.80.10.10">
    <property type="entry name" value="Ribonuclease Inhibitor"/>
    <property type="match status" value="1"/>
</dbReference>